<accession>A0AA95MMY5</accession>
<dbReference type="Gene3D" id="3.40.50.720">
    <property type="entry name" value="NAD(P)-binding Rossmann-like Domain"/>
    <property type="match status" value="1"/>
</dbReference>
<evidence type="ECO:0000256" key="4">
    <source>
        <dbReference type="PIRSR" id="PIRSR000105-1"/>
    </source>
</evidence>
<dbReference type="PANTHER" id="PTHR48075:SF5">
    <property type="entry name" value="3-HYDROXYBUTYRYL-COA DEHYDROGENASE"/>
    <property type="match status" value="1"/>
</dbReference>
<dbReference type="GO" id="GO:0006631">
    <property type="term" value="P:fatty acid metabolic process"/>
    <property type="evidence" value="ECO:0007669"/>
    <property type="project" value="InterPro"/>
</dbReference>
<dbReference type="GO" id="GO:0070403">
    <property type="term" value="F:NAD+ binding"/>
    <property type="evidence" value="ECO:0007669"/>
    <property type="project" value="InterPro"/>
</dbReference>
<protein>
    <submittedName>
        <fullName evidence="7">3-hydroxyacyl-CoA dehydrogenase NAD-binding domain-containing protein</fullName>
    </submittedName>
</protein>
<gene>
    <name evidence="7" type="ORF">QNH39_15000</name>
</gene>
<dbReference type="InterPro" id="IPR022694">
    <property type="entry name" value="3-OHacyl-CoA_DH"/>
</dbReference>
<dbReference type="EMBL" id="CP126114">
    <property type="protein sequence ID" value="WHY83991.1"/>
    <property type="molecule type" value="Genomic_DNA"/>
</dbReference>
<dbReference type="Gene3D" id="1.10.1040.10">
    <property type="entry name" value="N-(1-d-carboxylethyl)-l-norvaline Dehydrogenase, domain 2"/>
    <property type="match status" value="1"/>
</dbReference>
<dbReference type="InterPro" id="IPR036291">
    <property type="entry name" value="NAD(P)-bd_dom_sf"/>
</dbReference>
<dbReference type="Pfam" id="PF02737">
    <property type="entry name" value="3HCDH_N"/>
    <property type="match status" value="1"/>
</dbReference>
<dbReference type="RefSeq" id="WP_066088020.1">
    <property type="nucleotide sequence ID" value="NZ_CP126114.1"/>
</dbReference>
<comment type="pathway">
    <text evidence="1">Lipid metabolism; butanoate metabolism.</text>
</comment>
<dbReference type="InterPro" id="IPR008927">
    <property type="entry name" value="6-PGluconate_DH-like_C_sf"/>
</dbReference>
<evidence type="ECO:0000313" key="7">
    <source>
        <dbReference type="EMBL" id="WHY83991.1"/>
    </source>
</evidence>
<keyword evidence="8" id="KW-1185">Reference proteome</keyword>
<dbReference type="PIRSF" id="PIRSF000105">
    <property type="entry name" value="HCDH"/>
    <property type="match status" value="1"/>
</dbReference>
<dbReference type="AlphaFoldDB" id="A0AA95MMY5"/>
<evidence type="ECO:0000259" key="6">
    <source>
        <dbReference type="Pfam" id="PF02737"/>
    </source>
</evidence>
<dbReference type="Pfam" id="PF00725">
    <property type="entry name" value="3HCDH"/>
    <property type="match status" value="1"/>
</dbReference>
<keyword evidence="3" id="KW-0560">Oxidoreductase</keyword>
<organism evidence="7 8">
    <name type="scientific">Neobacillus novalis</name>
    <dbReference type="NCBI Taxonomy" id="220687"/>
    <lineage>
        <taxon>Bacteria</taxon>
        <taxon>Bacillati</taxon>
        <taxon>Bacillota</taxon>
        <taxon>Bacilli</taxon>
        <taxon>Bacillales</taxon>
        <taxon>Bacillaceae</taxon>
        <taxon>Neobacillus</taxon>
    </lineage>
</organism>
<dbReference type="InterPro" id="IPR013328">
    <property type="entry name" value="6PGD_dom2"/>
</dbReference>
<evidence type="ECO:0000256" key="2">
    <source>
        <dbReference type="ARBA" id="ARBA00009463"/>
    </source>
</evidence>
<evidence type="ECO:0000256" key="3">
    <source>
        <dbReference type="ARBA" id="ARBA00023002"/>
    </source>
</evidence>
<feature type="domain" description="3-hydroxyacyl-CoA dehydrogenase C-terminal" evidence="5">
    <location>
        <begin position="183"/>
        <end position="278"/>
    </location>
</feature>
<dbReference type="InterPro" id="IPR006108">
    <property type="entry name" value="3HC_DH_C"/>
</dbReference>
<sequence length="285" mass="31867">MITAVIGAGTMGTGIAQLFAQSGYSVTLFDVNETSLNKSVEKIKSHLQRAYKKNTLNEDVESVLQRIKTTINIIDLKEVDYVTEAIPEKMALKQSLLLLLESICCEKAIFSTNTSGLNITELSSVLKFPERLIGTHYFYPPPVMSLVEVVRGHQTSNETFEIVKKLMESLNKKWIEVKESPLFVVNRILIPMINEAICVLEEGISSKEEIDEAMKLGAHHPIGPITLADTVGLDTVLNVMETLYVETNNRKYQPSKLLYGMVEKGKLGRKTGEGFYQYMAKEATK</sequence>
<dbReference type="SUPFAM" id="SSF48179">
    <property type="entry name" value="6-phosphogluconate dehydrogenase C-terminal domain-like"/>
    <property type="match status" value="1"/>
</dbReference>
<dbReference type="GO" id="GO:0016616">
    <property type="term" value="F:oxidoreductase activity, acting on the CH-OH group of donors, NAD or NADP as acceptor"/>
    <property type="evidence" value="ECO:0007669"/>
    <property type="project" value="InterPro"/>
</dbReference>
<dbReference type="KEGG" id="nnv:QNH39_15000"/>
<reference evidence="7" key="1">
    <citation type="submission" date="2023-05" db="EMBL/GenBank/DDBJ databases">
        <title>Comparative genomics of Bacillaceae isolates and their secondary metabolite potential.</title>
        <authorList>
            <person name="Song L."/>
            <person name="Nielsen L.J."/>
            <person name="Mohite O."/>
            <person name="Xu X."/>
            <person name="Weber T."/>
            <person name="Kovacs A.T."/>
        </authorList>
    </citation>
    <scope>NUCLEOTIDE SEQUENCE</scope>
    <source>
        <strain evidence="7">XLM17</strain>
    </source>
</reference>
<evidence type="ECO:0000259" key="5">
    <source>
        <dbReference type="Pfam" id="PF00725"/>
    </source>
</evidence>
<proteinExistence type="inferred from homology"/>
<feature type="domain" description="3-hydroxyacyl-CoA dehydrogenase NAD binding" evidence="6">
    <location>
        <begin position="4"/>
        <end position="179"/>
    </location>
</feature>
<name>A0AA95MMY5_9BACI</name>
<dbReference type="SUPFAM" id="SSF51735">
    <property type="entry name" value="NAD(P)-binding Rossmann-fold domains"/>
    <property type="match status" value="1"/>
</dbReference>
<evidence type="ECO:0000313" key="8">
    <source>
        <dbReference type="Proteomes" id="UP001178288"/>
    </source>
</evidence>
<evidence type="ECO:0000256" key="1">
    <source>
        <dbReference type="ARBA" id="ARBA00005086"/>
    </source>
</evidence>
<feature type="site" description="Important for catalytic activity" evidence="4">
    <location>
        <position position="136"/>
    </location>
</feature>
<dbReference type="InterPro" id="IPR006176">
    <property type="entry name" value="3-OHacyl-CoA_DH_NAD-bd"/>
</dbReference>
<dbReference type="FunFam" id="3.40.50.720:FF:000009">
    <property type="entry name" value="Fatty oxidation complex, alpha subunit"/>
    <property type="match status" value="1"/>
</dbReference>
<comment type="similarity">
    <text evidence="2">Belongs to the 3-hydroxyacyl-CoA dehydrogenase family.</text>
</comment>
<dbReference type="Proteomes" id="UP001178288">
    <property type="component" value="Chromosome"/>
</dbReference>
<dbReference type="PANTHER" id="PTHR48075">
    <property type="entry name" value="3-HYDROXYACYL-COA DEHYDROGENASE FAMILY PROTEIN"/>
    <property type="match status" value="1"/>
</dbReference>